<gene>
    <name evidence="1" type="ORF">D1781_09050</name>
</gene>
<organism evidence="1 2">
    <name type="scientific">Amnibacterium setariae</name>
    <dbReference type="NCBI Taxonomy" id="2306585"/>
    <lineage>
        <taxon>Bacteria</taxon>
        <taxon>Bacillati</taxon>
        <taxon>Actinomycetota</taxon>
        <taxon>Actinomycetes</taxon>
        <taxon>Micrococcales</taxon>
        <taxon>Microbacteriaceae</taxon>
        <taxon>Amnibacterium</taxon>
    </lineage>
</organism>
<proteinExistence type="predicted"/>
<evidence type="ECO:0000313" key="2">
    <source>
        <dbReference type="Proteomes" id="UP000265742"/>
    </source>
</evidence>
<dbReference type="Pfam" id="PF10604">
    <property type="entry name" value="Polyketide_cyc2"/>
    <property type="match status" value="1"/>
</dbReference>
<accession>A0A3A1TTZ5</accession>
<dbReference type="EMBL" id="QXTG01000002">
    <property type="protein sequence ID" value="RIX27693.1"/>
    <property type="molecule type" value="Genomic_DNA"/>
</dbReference>
<dbReference type="AlphaFoldDB" id="A0A3A1TTZ5"/>
<dbReference type="Gene3D" id="3.30.530.20">
    <property type="match status" value="1"/>
</dbReference>
<dbReference type="SUPFAM" id="SSF55961">
    <property type="entry name" value="Bet v1-like"/>
    <property type="match status" value="1"/>
</dbReference>
<dbReference type="Proteomes" id="UP000265742">
    <property type="component" value="Unassembled WGS sequence"/>
</dbReference>
<name>A0A3A1TTZ5_9MICO</name>
<keyword evidence="2" id="KW-1185">Reference proteome</keyword>
<comment type="caution">
    <text evidence="1">The sequence shown here is derived from an EMBL/GenBank/DDBJ whole genome shotgun (WGS) entry which is preliminary data.</text>
</comment>
<dbReference type="OrthoDB" id="9810827at2"/>
<dbReference type="RefSeq" id="WP_119482002.1">
    <property type="nucleotide sequence ID" value="NZ_QXTG01000002.1"/>
</dbReference>
<dbReference type="InterPro" id="IPR023393">
    <property type="entry name" value="START-like_dom_sf"/>
</dbReference>
<protein>
    <submittedName>
        <fullName evidence="1">Polyketide cyclase</fullName>
    </submittedName>
</protein>
<sequence length="142" mass="15037">MWTTRHEAETDADPGAVWAAIEALKHGARWSDATDAFELHGPFAVGTRITVTPAGQDAMTSVITELVPGERYADRTDFQGLALTFRHALMPLADGGTRVTHVLEIDGDGADEIGPELGPRIASDFPAAMDELLAAAAGARAR</sequence>
<dbReference type="InterPro" id="IPR019587">
    <property type="entry name" value="Polyketide_cyclase/dehydratase"/>
</dbReference>
<evidence type="ECO:0000313" key="1">
    <source>
        <dbReference type="EMBL" id="RIX27693.1"/>
    </source>
</evidence>
<reference evidence="2" key="1">
    <citation type="submission" date="2018-09" db="EMBL/GenBank/DDBJ databases">
        <authorList>
            <person name="Kim I."/>
        </authorList>
    </citation>
    <scope>NUCLEOTIDE SEQUENCE [LARGE SCALE GENOMIC DNA]</scope>
    <source>
        <strain evidence="2">DD4a</strain>
    </source>
</reference>